<accession>A0A4Y2KDZ0</accession>
<dbReference type="Proteomes" id="UP000499080">
    <property type="component" value="Unassembled WGS sequence"/>
</dbReference>
<comment type="caution">
    <text evidence="2">The sequence shown here is derived from an EMBL/GenBank/DDBJ whole genome shotgun (WGS) entry which is preliminary data.</text>
</comment>
<organism evidence="2 3">
    <name type="scientific">Araneus ventricosus</name>
    <name type="common">Orbweaver spider</name>
    <name type="synonym">Epeira ventricosa</name>
    <dbReference type="NCBI Taxonomy" id="182803"/>
    <lineage>
        <taxon>Eukaryota</taxon>
        <taxon>Metazoa</taxon>
        <taxon>Ecdysozoa</taxon>
        <taxon>Arthropoda</taxon>
        <taxon>Chelicerata</taxon>
        <taxon>Arachnida</taxon>
        <taxon>Araneae</taxon>
        <taxon>Araneomorphae</taxon>
        <taxon>Entelegynae</taxon>
        <taxon>Araneoidea</taxon>
        <taxon>Araneidae</taxon>
        <taxon>Araneus</taxon>
    </lineage>
</organism>
<dbReference type="OrthoDB" id="6413289at2759"/>
<evidence type="ECO:0000313" key="3">
    <source>
        <dbReference type="Proteomes" id="UP000499080"/>
    </source>
</evidence>
<reference evidence="2 3" key="1">
    <citation type="journal article" date="2019" name="Sci. Rep.">
        <title>Orb-weaving spider Araneus ventricosus genome elucidates the spidroin gene catalogue.</title>
        <authorList>
            <person name="Kono N."/>
            <person name="Nakamura H."/>
            <person name="Ohtoshi R."/>
            <person name="Moran D.A.P."/>
            <person name="Shinohara A."/>
            <person name="Yoshida Y."/>
            <person name="Fujiwara M."/>
            <person name="Mori M."/>
            <person name="Tomita M."/>
            <person name="Arakawa K."/>
        </authorList>
    </citation>
    <scope>NUCLEOTIDE SEQUENCE [LARGE SCALE GENOMIC DNA]</scope>
</reference>
<name>A0A4Y2KDZ0_ARAVE</name>
<keyword evidence="1" id="KW-0732">Signal</keyword>
<feature type="signal peptide" evidence="1">
    <location>
        <begin position="1"/>
        <end position="19"/>
    </location>
</feature>
<evidence type="ECO:0000256" key="1">
    <source>
        <dbReference type="SAM" id="SignalP"/>
    </source>
</evidence>
<protein>
    <submittedName>
        <fullName evidence="2">Uncharacterized protein</fullName>
    </submittedName>
</protein>
<sequence length="173" mass="20058">MTTILSTAFFLILFHGYESLPDRRFVSSEQMYDCYFKLLCPLNALQELHERMLQADEWVQNWSFVKIKETSGVEVSENKMEDWKRYRDIVCNNTDARNRRDFNEFFTLGGEKWMAVCQRPDSKECKDMSDAGDKIYNLYETHAKKGDCKLPGVAQHVRGGITYAAGRAGMSPK</sequence>
<proteinExistence type="predicted"/>
<evidence type="ECO:0000313" key="2">
    <source>
        <dbReference type="EMBL" id="GBM99796.1"/>
    </source>
</evidence>
<keyword evidence="3" id="KW-1185">Reference proteome</keyword>
<dbReference type="EMBL" id="BGPR01004447">
    <property type="protein sequence ID" value="GBM99796.1"/>
    <property type="molecule type" value="Genomic_DNA"/>
</dbReference>
<gene>
    <name evidence="2" type="ORF">AVEN_126146_1</name>
</gene>
<feature type="chain" id="PRO_5021251092" evidence="1">
    <location>
        <begin position="20"/>
        <end position="173"/>
    </location>
</feature>
<dbReference type="AlphaFoldDB" id="A0A4Y2KDZ0"/>